<dbReference type="InterPro" id="IPR059087">
    <property type="entry name" value="RESC10"/>
</dbReference>
<dbReference type="Pfam" id="PF26179">
    <property type="entry name" value="RESC10"/>
    <property type="match status" value="1"/>
</dbReference>
<dbReference type="VEuPathDB" id="TriTrypDB:BSAL_40695"/>
<protein>
    <recommendedName>
        <fullName evidence="1">Mitochondrial RNA binding complex 1 subunit domain-containing protein</fullName>
    </recommendedName>
</protein>
<sequence length="506" mass="56036">MLRGCLSTTGGAGRQLMAASMVRMCPANITLSARCCATPSQPPTDAMATMSGSVDAVAIPIRFTPGSGPGGALAAPSTAVTGHCDVLSECVTQADELTMQMKAQEATGSAGQVLTKEGMEEFMEELKSSACAEMTTLIQETKGSVMLQQAGMHELRRTLHYTTNLMERKWIDDATQYTPMMRMLTVELLRRDNDGVLSPDDVLYVSSHIIVSNFYNRQLWNRLEKSMLKFSNFELIDIASIKSLTTKLFRSRKGCAPETMDVRRKILNAMSRRVGVLANDFDIPSLLGVLQCYAAHDLLPRWIEPLAHRAANHIGDYTPHECATMGSVLRRWGLMRLEVCEKLLERIVTTDTLTHHMATNALFSVKLCYGRISEGGRNAMNAEPMKQKLRAMGEQIGARLDEVVYPALPVVLRILDVVVTMKIYVPRKCLEGIFQQANDMMGVLIEGKDELVDPKTKKRVRPITAEEARQLQALLNHYGTDLSAELSARLKQAFADGLLPDEESMF</sequence>
<gene>
    <name evidence="2" type="ORF">BSAL_40695</name>
</gene>
<feature type="domain" description="Mitochondrial RNA binding complex 1 subunit" evidence="1">
    <location>
        <begin position="23"/>
        <end position="505"/>
    </location>
</feature>
<evidence type="ECO:0000313" key="2">
    <source>
        <dbReference type="EMBL" id="CUG93088.1"/>
    </source>
</evidence>
<dbReference type="OrthoDB" id="277244at2759"/>
<dbReference type="Proteomes" id="UP000051952">
    <property type="component" value="Unassembled WGS sequence"/>
</dbReference>
<dbReference type="AlphaFoldDB" id="A0A0S4JSB1"/>
<dbReference type="CDD" id="cd23738">
    <property type="entry name" value="RESC10"/>
    <property type="match status" value="1"/>
</dbReference>
<dbReference type="EMBL" id="CYKH01002117">
    <property type="protein sequence ID" value="CUG93088.1"/>
    <property type="molecule type" value="Genomic_DNA"/>
</dbReference>
<organism evidence="2 3">
    <name type="scientific">Bodo saltans</name>
    <name type="common">Flagellated protozoan</name>
    <dbReference type="NCBI Taxonomy" id="75058"/>
    <lineage>
        <taxon>Eukaryota</taxon>
        <taxon>Discoba</taxon>
        <taxon>Euglenozoa</taxon>
        <taxon>Kinetoplastea</taxon>
        <taxon>Metakinetoplastina</taxon>
        <taxon>Eubodonida</taxon>
        <taxon>Bodonidae</taxon>
        <taxon>Bodo</taxon>
    </lineage>
</organism>
<evidence type="ECO:0000313" key="3">
    <source>
        <dbReference type="Proteomes" id="UP000051952"/>
    </source>
</evidence>
<keyword evidence="3" id="KW-1185">Reference proteome</keyword>
<evidence type="ECO:0000259" key="1">
    <source>
        <dbReference type="Pfam" id="PF26179"/>
    </source>
</evidence>
<reference evidence="3" key="1">
    <citation type="submission" date="2015-09" db="EMBL/GenBank/DDBJ databases">
        <authorList>
            <consortium name="Pathogen Informatics"/>
        </authorList>
    </citation>
    <scope>NUCLEOTIDE SEQUENCE [LARGE SCALE GENOMIC DNA]</scope>
    <source>
        <strain evidence="3">Lake Konstanz</strain>
    </source>
</reference>
<name>A0A0S4JSB1_BODSA</name>
<dbReference type="OMA" id="RHLWNRM"/>
<proteinExistence type="predicted"/>
<accession>A0A0S4JSB1</accession>